<evidence type="ECO:0000313" key="1">
    <source>
        <dbReference type="EMBL" id="PAX54899.1"/>
    </source>
</evidence>
<dbReference type="Proteomes" id="UP000218238">
    <property type="component" value="Unassembled WGS sequence"/>
</dbReference>
<dbReference type="RefSeq" id="WP_095721891.1">
    <property type="nucleotide sequence ID" value="NZ_NTFS01000107.1"/>
</dbReference>
<proteinExistence type="predicted"/>
<gene>
    <name evidence="1" type="ORF">CK510_11805</name>
</gene>
<comment type="caution">
    <text evidence="1">The sequence shown here is derived from an EMBL/GenBank/DDBJ whole genome shotgun (WGS) entry which is preliminary data.</text>
</comment>
<dbReference type="AlphaFoldDB" id="A0A2A2TJH4"/>
<protein>
    <submittedName>
        <fullName evidence="1">Uncharacterized protein</fullName>
    </submittedName>
</protein>
<sequence>MPRNRIKPCYNCSQTPSLLYRVKYDKEGNWTFLCLECWQQISQNNPFYLYGGTWKAKKK</sequence>
<organism evidence="1 2">
    <name type="scientific">Brunnivagina elsteri CCALA 953</name>
    <dbReference type="NCBI Taxonomy" id="987040"/>
    <lineage>
        <taxon>Bacteria</taxon>
        <taxon>Bacillati</taxon>
        <taxon>Cyanobacteriota</taxon>
        <taxon>Cyanophyceae</taxon>
        <taxon>Nostocales</taxon>
        <taxon>Calotrichaceae</taxon>
        <taxon>Brunnivagina</taxon>
    </lineage>
</organism>
<dbReference type="EMBL" id="NTFS01000107">
    <property type="protein sequence ID" value="PAX54899.1"/>
    <property type="molecule type" value="Genomic_DNA"/>
</dbReference>
<reference evidence="1 2" key="1">
    <citation type="submission" date="2017-08" db="EMBL/GenBank/DDBJ databases">
        <title>Draft genome sequence of filamentous cyanobacterium Calothrix elsteri CCALA 953.</title>
        <authorList>
            <person name="Gagunashvili A.N."/>
            <person name="Elster J."/>
            <person name="Andresson O.S."/>
        </authorList>
    </citation>
    <scope>NUCLEOTIDE SEQUENCE [LARGE SCALE GENOMIC DNA]</scope>
    <source>
        <strain evidence="1 2">CCALA 953</strain>
    </source>
</reference>
<accession>A0A2A2TJH4</accession>
<name>A0A2A2TJH4_9CYAN</name>
<keyword evidence="2" id="KW-1185">Reference proteome</keyword>
<evidence type="ECO:0000313" key="2">
    <source>
        <dbReference type="Proteomes" id="UP000218238"/>
    </source>
</evidence>